<dbReference type="VEuPathDB" id="VectorBase:ADAR2_009587"/>
<dbReference type="SUPFAM" id="SSF52266">
    <property type="entry name" value="SGNH hydrolase"/>
    <property type="match status" value="1"/>
</dbReference>
<dbReference type="EMBL" id="GGFL01006258">
    <property type="protein sequence ID" value="MBW70436.1"/>
    <property type="molecule type" value="Transcribed_RNA"/>
</dbReference>
<feature type="transmembrane region" description="Helical" evidence="3">
    <location>
        <begin position="47"/>
        <end position="67"/>
    </location>
</feature>
<organism evidence="5">
    <name type="scientific">Anopheles darlingi</name>
    <name type="common">Mosquito</name>
    <dbReference type="NCBI Taxonomy" id="43151"/>
    <lineage>
        <taxon>Eukaryota</taxon>
        <taxon>Metazoa</taxon>
        <taxon>Ecdysozoa</taxon>
        <taxon>Arthropoda</taxon>
        <taxon>Hexapoda</taxon>
        <taxon>Insecta</taxon>
        <taxon>Pterygota</taxon>
        <taxon>Neoptera</taxon>
        <taxon>Endopterygota</taxon>
        <taxon>Diptera</taxon>
        <taxon>Nematocera</taxon>
        <taxon>Culicoidea</taxon>
        <taxon>Culicidae</taxon>
        <taxon>Anophelinae</taxon>
        <taxon>Anopheles</taxon>
    </lineage>
</organism>
<feature type="domain" description="SGNH hydrolase-type esterase" evidence="4">
    <location>
        <begin position="111"/>
        <end position="243"/>
    </location>
</feature>
<accession>A0A2M4CYM3</accession>
<sequence>MDEHRKYPATTRDPTPGRPGAGIPHRCNPPPINRPDDDQYCSTIKPIIHALFLLLLLQCLAGAARLLRLHKHFVAVCKEKDPDVMFIGDCVLESLQFTDYWNQQFVPMHCLNFSIGTDRIQHILWRLQNGELENVRPKAVVLHAGTNNISDTAEAVTEGILELVRTIRQALPDAYIVLPTLLPRGQQPNRLRDKNDQVNRLLRERCTGISKVQIVSVDGGLIQSDGTISHHDMFDYLNLTNVGCKKVFEPIWDLLHQILTENEKERDLTPSE</sequence>
<protein>
    <submittedName>
        <fullName evidence="5">Putative attractin and platelet-activating factor acetylhydrolase</fullName>
    </submittedName>
</protein>
<dbReference type="Pfam" id="PF13472">
    <property type="entry name" value="Lipase_GDSL_2"/>
    <property type="match status" value="1"/>
</dbReference>
<comment type="similarity">
    <text evidence="1">Belongs to the 'GDSL' lipolytic enzyme family. Platelet-activating factor acetylhydrolase IB beta/gamma subunits subfamily.</text>
</comment>
<dbReference type="VEuPathDB" id="VectorBase:ADAC008278"/>
<keyword evidence="3" id="KW-0472">Membrane</keyword>
<dbReference type="CDD" id="cd01820">
    <property type="entry name" value="PAF_acetylesterase_like"/>
    <property type="match status" value="1"/>
</dbReference>
<feature type="region of interest" description="Disordered" evidence="2">
    <location>
        <begin position="1"/>
        <end position="32"/>
    </location>
</feature>
<dbReference type="PANTHER" id="PTHR11852">
    <property type="entry name" value="PLATELET-ACTIVATING FACTOR ACETYLHYDROLASE"/>
    <property type="match status" value="1"/>
</dbReference>
<proteinExistence type="inferred from homology"/>
<dbReference type="PANTHER" id="PTHR11852:SF0">
    <property type="entry name" value="PLATELET-ACTIVATING FACTOR ACETYLHYDROLASE IB SUBUNIT BETA HOMOLOG"/>
    <property type="match status" value="1"/>
</dbReference>
<evidence type="ECO:0000259" key="4">
    <source>
        <dbReference type="Pfam" id="PF13472"/>
    </source>
</evidence>
<evidence type="ECO:0000256" key="3">
    <source>
        <dbReference type="SAM" id="Phobius"/>
    </source>
</evidence>
<evidence type="ECO:0000256" key="2">
    <source>
        <dbReference type="SAM" id="MobiDB-lite"/>
    </source>
</evidence>
<dbReference type="InterPro" id="IPR036514">
    <property type="entry name" value="SGNH_hydro_sf"/>
</dbReference>
<reference evidence="5" key="1">
    <citation type="submission" date="2018-01" db="EMBL/GenBank/DDBJ databases">
        <title>An insight into the sialome of Amazonian anophelines.</title>
        <authorList>
            <person name="Ribeiro J.M."/>
            <person name="Scarpassa V."/>
            <person name="Calvo E."/>
        </authorList>
    </citation>
    <scope>NUCLEOTIDE SEQUENCE</scope>
</reference>
<dbReference type="Gene3D" id="3.40.50.1110">
    <property type="entry name" value="SGNH hydrolase"/>
    <property type="match status" value="1"/>
</dbReference>
<dbReference type="GO" id="GO:0016787">
    <property type="term" value="F:hydrolase activity"/>
    <property type="evidence" value="ECO:0007669"/>
    <property type="project" value="UniProtKB-KW"/>
</dbReference>
<dbReference type="AlphaFoldDB" id="A0A2M4CYM3"/>
<dbReference type="InterPro" id="IPR013830">
    <property type="entry name" value="SGNH_hydro"/>
</dbReference>
<keyword evidence="3" id="KW-1133">Transmembrane helix</keyword>
<name>A0A2M4CYM3_ANODA</name>
<keyword evidence="3" id="KW-0812">Transmembrane</keyword>
<keyword evidence="5" id="KW-0378">Hydrolase</keyword>
<evidence type="ECO:0000313" key="5">
    <source>
        <dbReference type="EMBL" id="MBW70436.1"/>
    </source>
</evidence>
<evidence type="ECO:0000256" key="1">
    <source>
        <dbReference type="ARBA" id="ARBA00038184"/>
    </source>
</evidence>